<keyword evidence="1" id="KW-0489">Methyltransferase</keyword>
<name>A0ACC6JC00_9FLAO</name>
<keyword evidence="1" id="KW-0808">Transferase</keyword>
<evidence type="ECO:0000313" key="2">
    <source>
        <dbReference type="Proteomes" id="UP001184833"/>
    </source>
</evidence>
<keyword evidence="2" id="KW-1185">Reference proteome</keyword>
<comment type="caution">
    <text evidence="1">The sequence shown here is derived from an EMBL/GenBank/DDBJ whole genome shotgun (WGS) entry which is preliminary data.</text>
</comment>
<gene>
    <name evidence="1" type="ORF">J2786_003514</name>
</gene>
<organism evidence="1 2">
    <name type="scientific">Chryseobacterium vietnamense</name>
    <dbReference type="NCBI Taxonomy" id="866785"/>
    <lineage>
        <taxon>Bacteria</taxon>
        <taxon>Pseudomonadati</taxon>
        <taxon>Bacteroidota</taxon>
        <taxon>Flavobacteriia</taxon>
        <taxon>Flavobacteriales</taxon>
        <taxon>Weeksellaceae</taxon>
        <taxon>Chryseobacterium group</taxon>
        <taxon>Chryseobacterium</taxon>
    </lineage>
</organism>
<reference evidence="1" key="1">
    <citation type="submission" date="2023-07" db="EMBL/GenBank/DDBJ databases">
        <title>Sorghum-associated microbial communities from plants grown in Nebraska, USA.</title>
        <authorList>
            <person name="Schachtman D."/>
        </authorList>
    </citation>
    <scope>NUCLEOTIDE SEQUENCE</scope>
    <source>
        <strain evidence="1">DS2329</strain>
    </source>
</reference>
<proteinExistence type="predicted"/>
<accession>A0ACC6JC00</accession>
<dbReference type="EMBL" id="JAVDQX010000004">
    <property type="protein sequence ID" value="MDR6460380.1"/>
    <property type="molecule type" value="Genomic_DNA"/>
</dbReference>
<dbReference type="Proteomes" id="UP001184833">
    <property type="component" value="Unassembled WGS sequence"/>
</dbReference>
<protein>
    <submittedName>
        <fullName evidence="1">Demethylmenaquinone methyltransferase/2-methoxy-6-polyprenyl-1,4-benzoquinol methylase</fullName>
        <ecNumber evidence="1">2.1.1.163</ecNumber>
        <ecNumber evidence="1">2.1.1.201</ecNumber>
    </submittedName>
</protein>
<dbReference type="EC" id="2.1.1.201" evidence="1"/>
<sequence>MNDLQQYFDNLQPRYYINEIASLGFTRLFRKMAVQKVKNYGNKRVLDLMSGQGENLEFIKAHNENTEIVALDFSSAMHRKLAATFKNKLSIQQIQTDFFESQIPDHSMDIILCSYGTKTIEEDQKPIFADRLSNIIDEKGEIIIVEFVKPKTKWRFSCVKWYIEVLVTKIFGNEFGKLFHYINKNKSLEDLKAQFLKNELSIISHKRYLDLIEILHVKRN</sequence>
<dbReference type="EC" id="2.1.1.163" evidence="1"/>
<evidence type="ECO:0000313" key="1">
    <source>
        <dbReference type="EMBL" id="MDR6460380.1"/>
    </source>
</evidence>